<comment type="caution">
    <text evidence="6">The sequence shown here is derived from an EMBL/GenBank/DDBJ whole genome shotgun (WGS) entry which is preliminary data.</text>
</comment>
<evidence type="ECO:0000256" key="3">
    <source>
        <dbReference type="ARBA" id="ARBA00022827"/>
    </source>
</evidence>
<dbReference type="PRINTS" id="PR00368">
    <property type="entry name" value="FADPNR"/>
</dbReference>
<protein>
    <recommendedName>
        <fullName evidence="8">Aminoacetone oxidase family FAD-binding enzyme</fullName>
    </recommendedName>
</protein>
<dbReference type="EMBL" id="CAUYUE010000015">
    <property type="protein sequence ID" value="CAK0786894.1"/>
    <property type="molecule type" value="Genomic_DNA"/>
</dbReference>
<evidence type="ECO:0000259" key="5">
    <source>
        <dbReference type="Pfam" id="PF22780"/>
    </source>
</evidence>
<keyword evidence="7" id="KW-1185">Reference proteome</keyword>
<dbReference type="InterPro" id="IPR004792">
    <property type="entry name" value="BaiN-like"/>
</dbReference>
<dbReference type="InterPro" id="IPR055178">
    <property type="entry name" value="RsdA/BaiN/AoA(So)-like_dom"/>
</dbReference>
<dbReference type="PANTHER" id="PTHR42887">
    <property type="entry name" value="OS12G0638800 PROTEIN"/>
    <property type="match status" value="1"/>
</dbReference>
<keyword evidence="3" id="KW-0274">FAD</keyword>
<dbReference type="Gene3D" id="1.10.8.260">
    <property type="entry name" value="HI0933 insert domain-like"/>
    <property type="match status" value="1"/>
</dbReference>
<dbReference type="Gene3D" id="3.50.50.60">
    <property type="entry name" value="FAD/NAD(P)-binding domain"/>
    <property type="match status" value="1"/>
</dbReference>
<dbReference type="Gene3D" id="2.40.30.10">
    <property type="entry name" value="Translation factors"/>
    <property type="match status" value="1"/>
</dbReference>
<reference evidence="6 7" key="1">
    <citation type="submission" date="2023-10" db="EMBL/GenBank/DDBJ databases">
        <authorList>
            <person name="Maclean D."/>
            <person name="Macfadyen A."/>
        </authorList>
    </citation>
    <scope>NUCLEOTIDE SEQUENCE [LARGE SCALE GENOMIC DNA]</scope>
</reference>
<dbReference type="PRINTS" id="PR00411">
    <property type="entry name" value="PNDRDTASEI"/>
</dbReference>
<dbReference type="AlphaFoldDB" id="A0AAV1IIG2"/>
<gene>
    <name evidence="6" type="ORF">CVIRNUC_010108</name>
</gene>
<dbReference type="InterPro" id="IPR057661">
    <property type="entry name" value="RsdA/BaiN/AoA(So)_Rossmann"/>
</dbReference>
<dbReference type="SUPFAM" id="SSF160996">
    <property type="entry name" value="HI0933 insert domain-like"/>
    <property type="match status" value="1"/>
</dbReference>
<evidence type="ECO:0008006" key="8">
    <source>
        <dbReference type="Google" id="ProtNLM"/>
    </source>
</evidence>
<evidence type="ECO:0000259" key="4">
    <source>
        <dbReference type="Pfam" id="PF03486"/>
    </source>
</evidence>
<dbReference type="NCBIfam" id="TIGR00275">
    <property type="entry name" value="aminoacetone oxidase family FAD-binding enzyme"/>
    <property type="match status" value="1"/>
</dbReference>
<feature type="domain" description="RsdA/BaiN/AoA(So)-like insert" evidence="5">
    <location>
        <begin position="230"/>
        <end position="397"/>
    </location>
</feature>
<dbReference type="Pfam" id="PF22780">
    <property type="entry name" value="HI0933_like_1st"/>
    <property type="match status" value="1"/>
</dbReference>
<dbReference type="Proteomes" id="UP001314263">
    <property type="component" value="Unassembled WGS sequence"/>
</dbReference>
<keyword evidence="2" id="KW-0285">Flavoprotein</keyword>
<dbReference type="PANTHER" id="PTHR42887:SF2">
    <property type="entry name" value="OS12G0638800 PROTEIN"/>
    <property type="match status" value="1"/>
</dbReference>
<dbReference type="Pfam" id="PF03486">
    <property type="entry name" value="HI0933_like"/>
    <property type="match status" value="1"/>
</dbReference>
<feature type="domain" description="RsdA/BaiN/AoA(So)-like Rossmann fold-like" evidence="4">
    <location>
        <begin position="40"/>
        <end position="450"/>
    </location>
</feature>
<evidence type="ECO:0000256" key="1">
    <source>
        <dbReference type="ARBA" id="ARBA00001974"/>
    </source>
</evidence>
<proteinExistence type="predicted"/>
<organism evidence="6 7">
    <name type="scientific">Coccomyxa viridis</name>
    <dbReference type="NCBI Taxonomy" id="1274662"/>
    <lineage>
        <taxon>Eukaryota</taxon>
        <taxon>Viridiplantae</taxon>
        <taxon>Chlorophyta</taxon>
        <taxon>core chlorophytes</taxon>
        <taxon>Trebouxiophyceae</taxon>
        <taxon>Trebouxiophyceae incertae sedis</taxon>
        <taxon>Coccomyxaceae</taxon>
        <taxon>Coccomyxa</taxon>
    </lineage>
</organism>
<evidence type="ECO:0000313" key="7">
    <source>
        <dbReference type="Proteomes" id="UP001314263"/>
    </source>
</evidence>
<sequence length="464" mass="49838">MVCCRPGSIARSRNATLLRSFARCRQLCIKCNQSSAAAPVTIIGGGAAGLTAAFFAASEGAKVTVLERTREVGKKILISGGARCNVLPMEVDVQQDFFTESSPSALRAIFSSWTLDGCKQWLEDDIGLPLATEDDSMKYFPASNSSREVRDRMLAACHRMGVEVLCKAPVTGVARDPESGQWRLRLEDGSEHASSCIVMATGGLSFPKMGTDGLGHRLVQRLGHSMHPLYPALTPLRGSHPAEGQLAGLSLYNAEISCSPAAGEGKKRRKGARAHRSAFLFTHRGYSGPSILDLSHSITMALERGQPLPVLQANWLGDSREAWQERISAAAGASSVGSLLRKHGLPQRLSEALCAELGLEARRVAELRKAERSELLDKLTGYPLPFSGHEGYAKAEVTGGGVPLSEVNCSSMESRLLPGVFLCGEILDVFGRIGGFNFYWAWVSGRLAGLNVASRLHSQKSDST</sequence>
<dbReference type="SUPFAM" id="SSF51905">
    <property type="entry name" value="FAD/NAD(P)-binding domain"/>
    <property type="match status" value="1"/>
</dbReference>
<comment type="cofactor">
    <cofactor evidence="1">
        <name>FAD</name>
        <dbReference type="ChEBI" id="CHEBI:57692"/>
    </cofactor>
</comment>
<evidence type="ECO:0000313" key="6">
    <source>
        <dbReference type="EMBL" id="CAK0786894.1"/>
    </source>
</evidence>
<name>A0AAV1IIG2_9CHLO</name>
<dbReference type="InterPro" id="IPR036188">
    <property type="entry name" value="FAD/NAD-bd_sf"/>
</dbReference>
<dbReference type="InterPro" id="IPR023166">
    <property type="entry name" value="BaiN-like_dom_sf"/>
</dbReference>
<accession>A0AAV1IIG2</accession>
<evidence type="ECO:0000256" key="2">
    <source>
        <dbReference type="ARBA" id="ARBA00022630"/>
    </source>
</evidence>